<evidence type="ECO:0000313" key="1">
    <source>
        <dbReference type="EMBL" id="EAX46826.1"/>
    </source>
</evidence>
<name>A1HT32_9FIRM</name>
<reference evidence="1 2" key="1">
    <citation type="submission" date="2007-01" db="EMBL/GenBank/DDBJ databases">
        <title>Annotation of the draft genome assembly of Thermosinus carboxydivorans Nor1.</title>
        <authorList>
            <consortium name="US DOE Joint Genome Institute (JGI-ORNL)"/>
            <person name="Larimer F."/>
            <person name="Land M."/>
            <person name="Hauser L."/>
        </authorList>
    </citation>
    <scope>NUCLEOTIDE SEQUENCE [LARGE SCALE GENOMIC DNA]</scope>
    <source>
        <strain evidence="1 2">Nor1</strain>
    </source>
</reference>
<organism evidence="1 2">
    <name type="scientific">Thermosinus carboxydivorans Nor1</name>
    <dbReference type="NCBI Taxonomy" id="401526"/>
    <lineage>
        <taxon>Bacteria</taxon>
        <taxon>Bacillati</taxon>
        <taxon>Bacillota</taxon>
        <taxon>Negativicutes</taxon>
        <taxon>Selenomonadales</taxon>
        <taxon>Sporomusaceae</taxon>
        <taxon>Thermosinus</taxon>
    </lineage>
</organism>
<sequence length="125" mass="13430">MALAYVYGDRNLSGGANQPSADEKDGTLLAGVFRSGGGGDGMYWQVLDAARRDLLERIAVSLPLPGSYLAGGTALALLLGHRMSEDFDWFCPSDFDPGQLSERLRAFGIVEVAETAQGTFHGWFD</sequence>
<comment type="caution">
    <text evidence="1">The sequence shown here is derived from an EMBL/GenBank/DDBJ whole genome shotgun (WGS) entry which is preliminary data.</text>
</comment>
<accession>A1HT32</accession>
<dbReference type="EMBL" id="AAWL01000021">
    <property type="protein sequence ID" value="EAX46826.1"/>
    <property type="molecule type" value="Genomic_DNA"/>
</dbReference>
<reference evidence="1 2" key="2">
    <citation type="submission" date="2007-01" db="EMBL/GenBank/DDBJ databases">
        <title>Sequencing of the draft genome and assembly of Thermosinus carboxydivorans Nor1.</title>
        <authorList>
            <consortium name="US DOE Joint Genome Institute (JGI-PGF)"/>
            <person name="Copeland A."/>
            <person name="Lucas S."/>
            <person name="Lapidus A."/>
            <person name="Barry K."/>
            <person name="Glavina del Rio T."/>
            <person name="Dalin E."/>
            <person name="Tice H."/>
            <person name="Bruce D."/>
            <person name="Pitluck S."/>
            <person name="Richardson P."/>
        </authorList>
    </citation>
    <scope>NUCLEOTIDE SEQUENCE [LARGE SCALE GENOMIC DNA]</scope>
    <source>
        <strain evidence="1 2">Nor1</strain>
    </source>
</reference>
<keyword evidence="2" id="KW-1185">Reference proteome</keyword>
<proteinExistence type="predicted"/>
<gene>
    <name evidence="1" type="ORF">TcarDRAFT_0790</name>
</gene>
<evidence type="ECO:0000313" key="2">
    <source>
        <dbReference type="Proteomes" id="UP000005139"/>
    </source>
</evidence>
<protein>
    <submittedName>
        <fullName evidence="1">Uncharacterized protein</fullName>
    </submittedName>
</protein>
<dbReference type="Pfam" id="PF08843">
    <property type="entry name" value="AbiEii"/>
    <property type="match status" value="1"/>
</dbReference>
<dbReference type="AlphaFoldDB" id="A1HT32"/>
<dbReference type="Proteomes" id="UP000005139">
    <property type="component" value="Unassembled WGS sequence"/>
</dbReference>
<dbReference type="InterPro" id="IPR014942">
    <property type="entry name" value="AbiEii"/>
</dbReference>